<gene>
    <name evidence="2" type="ORF">GCM10022235_42510</name>
</gene>
<organism evidence="2 3">
    <name type="scientific">Kribbella ginsengisoli</name>
    <dbReference type="NCBI Taxonomy" id="363865"/>
    <lineage>
        <taxon>Bacteria</taxon>
        <taxon>Bacillati</taxon>
        <taxon>Actinomycetota</taxon>
        <taxon>Actinomycetes</taxon>
        <taxon>Propionibacteriales</taxon>
        <taxon>Kribbellaceae</taxon>
        <taxon>Kribbella</taxon>
    </lineage>
</organism>
<dbReference type="EMBL" id="BAABAA010000006">
    <property type="protein sequence ID" value="GAA3568899.1"/>
    <property type="molecule type" value="Genomic_DNA"/>
</dbReference>
<accession>A0ABP6XRI0</accession>
<evidence type="ECO:0000313" key="2">
    <source>
        <dbReference type="EMBL" id="GAA3568899.1"/>
    </source>
</evidence>
<reference evidence="3" key="1">
    <citation type="journal article" date="2019" name="Int. J. Syst. Evol. Microbiol.">
        <title>The Global Catalogue of Microorganisms (GCM) 10K type strain sequencing project: providing services to taxonomists for standard genome sequencing and annotation.</title>
        <authorList>
            <consortium name="The Broad Institute Genomics Platform"/>
            <consortium name="The Broad Institute Genome Sequencing Center for Infectious Disease"/>
            <person name="Wu L."/>
            <person name="Ma J."/>
        </authorList>
    </citation>
    <scope>NUCLEOTIDE SEQUENCE [LARGE SCALE GENOMIC DNA]</scope>
    <source>
        <strain evidence="3">JCM 16928</strain>
    </source>
</reference>
<comment type="caution">
    <text evidence="2">The sequence shown here is derived from an EMBL/GenBank/DDBJ whole genome shotgun (WGS) entry which is preliminary data.</text>
</comment>
<dbReference type="Proteomes" id="UP001501222">
    <property type="component" value="Unassembled WGS sequence"/>
</dbReference>
<sequence length="238" mass="24865">MTSRDLKDLLQTLASDGTDRVPVDEQTLIPRIRSRRRRRTGIAAAVAASTAVVVAAGAYAVLPGADQEQPPAAAPPVPTVTLKPHQENGFVCGSRLTAPIAGDPTLGLAVTQQTVTPDANGVMASINVELINSAAAPVNLSGSPAGASLVVVKDGIVVATPLAERAIAKRWKFGPNETVTVKTFLSIRQCTTDGQQGTVPLEPGSYQLYATKSFKEISELPKLPDIVIAGGPWTIELK</sequence>
<dbReference type="RefSeq" id="WP_344843096.1">
    <property type="nucleotide sequence ID" value="NZ_BAABAA010000006.1"/>
</dbReference>
<proteinExistence type="predicted"/>
<keyword evidence="1" id="KW-0812">Transmembrane</keyword>
<feature type="transmembrane region" description="Helical" evidence="1">
    <location>
        <begin position="41"/>
        <end position="62"/>
    </location>
</feature>
<protein>
    <submittedName>
        <fullName evidence="2">Uncharacterized protein</fullName>
    </submittedName>
</protein>
<evidence type="ECO:0000256" key="1">
    <source>
        <dbReference type="SAM" id="Phobius"/>
    </source>
</evidence>
<keyword evidence="1" id="KW-1133">Transmembrane helix</keyword>
<keyword evidence="1" id="KW-0472">Membrane</keyword>
<keyword evidence="3" id="KW-1185">Reference proteome</keyword>
<name>A0ABP6XRI0_9ACTN</name>
<evidence type="ECO:0000313" key="3">
    <source>
        <dbReference type="Proteomes" id="UP001501222"/>
    </source>
</evidence>